<dbReference type="InterPro" id="IPR032095">
    <property type="entry name" value="Sacchrp_dh-like_C"/>
</dbReference>
<dbReference type="Proteomes" id="UP001239909">
    <property type="component" value="Unassembled WGS sequence"/>
</dbReference>
<feature type="domain" description="Saccharopine dehydrogenase-like C-terminal" evidence="3">
    <location>
        <begin position="152"/>
        <end position="438"/>
    </location>
</feature>
<evidence type="ECO:0000259" key="3">
    <source>
        <dbReference type="Pfam" id="PF16653"/>
    </source>
</evidence>
<dbReference type="RefSeq" id="WP_285671897.1">
    <property type="nucleotide sequence ID" value="NZ_BSYI01000016.1"/>
</dbReference>
<keyword evidence="1" id="KW-0472">Membrane</keyword>
<dbReference type="InterPro" id="IPR005097">
    <property type="entry name" value="Sacchrp_dh_NADP-bd"/>
</dbReference>
<reference evidence="4 5" key="1">
    <citation type="submission" date="2023-04" db="EMBL/GenBank/DDBJ databases">
        <title>Marinoamorphus aggregata gen. nov., sp. Nov., isolate from tissue of brittle star Ophioplocus japonicus.</title>
        <authorList>
            <person name="Kawano K."/>
            <person name="Sawayama S."/>
            <person name="Nakagawa S."/>
        </authorList>
    </citation>
    <scope>NUCLEOTIDE SEQUENCE [LARGE SCALE GENOMIC DNA]</scope>
    <source>
        <strain evidence="4 5">NKW23</strain>
    </source>
</reference>
<dbReference type="Gene3D" id="3.30.360.30">
    <property type="entry name" value="homospermidine synthase like"/>
    <property type="match status" value="1"/>
</dbReference>
<dbReference type="EMBL" id="BSYI01000016">
    <property type="protein sequence ID" value="GMG83100.1"/>
    <property type="molecule type" value="Genomic_DNA"/>
</dbReference>
<gene>
    <name evidence="4" type="ORF">LNKW23_23130</name>
</gene>
<dbReference type="Gene3D" id="3.40.50.720">
    <property type="entry name" value="NAD(P)-binding Rossmann-like Domain"/>
    <property type="match status" value="1"/>
</dbReference>
<keyword evidence="1" id="KW-1133">Transmembrane helix</keyword>
<dbReference type="InterPro" id="IPR023181">
    <property type="entry name" value="Homospermid_syn-like_C"/>
</dbReference>
<name>A0ABQ6LII6_9RHOB</name>
<comment type="caution">
    <text evidence="4">The sequence shown here is derived from an EMBL/GenBank/DDBJ whole genome shotgun (WGS) entry which is preliminary data.</text>
</comment>
<feature type="domain" description="Saccharopine dehydrogenase NADP binding" evidence="2">
    <location>
        <begin position="14"/>
        <end position="112"/>
    </location>
</feature>
<proteinExistence type="predicted"/>
<keyword evidence="5" id="KW-1185">Reference proteome</keyword>
<evidence type="ECO:0000256" key="1">
    <source>
        <dbReference type="SAM" id="Phobius"/>
    </source>
</evidence>
<evidence type="ECO:0000259" key="2">
    <source>
        <dbReference type="Pfam" id="PF03435"/>
    </source>
</evidence>
<sequence>MTDARIRFEGKRLLVLGFGSIAASILPLLQRHIAIEPDRMLIISTDERYADIRETQGIRHEVRRLTPGNYREILGALLEPGDLLLNLTGGISSLDLVRFCLAQGIHYLDTSNERWEHGAADDDADDFAQHWCRLIGERDRLPQDATALVSHGANPGIVSHFAKQAVENMARARGLLPDLPRSRWNWGLMARELGIKAIHISERDTQEPKVAPRRSEFFNTWSVEGMIEESDSNPCFAWGSRERPLRGAEVREEAVSVVGQLPGRARDCMVRSWLPSFGEFFGAVIPHEETFSIAELFTHEAADGDGGDAFGARYQPTVIFAYRPCDAAWEGLHCARRGARTRHKVMIDEIARGVDELGVLLLRRGSKRVYWYGSTLDVDAARDRVDFANATSLQVAAGVIGGLVWLLENPRRGLVSAEHADHRRVLEIARPYLGELRGVEGHWHEAPETWNMRELLVPETHAPN</sequence>
<keyword evidence="1" id="KW-0812">Transmembrane</keyword>
<dbReference type="Pfam" id="PF03435">
    <property type="entry name" value="Sacchrp_dh_NADP"/>
    <property type="match status" value="1"/>
</dbReference>
<dbReference type="Pfam" id="PF16653">
    <property type="entry name" value="Sacchrp_dh_C"/>
    <property type="match status" value="1"/>
</dbReference>
<feature type="transmembrane region" description="Helical" evidence="1">
    <location>
        <begin position="12"/>
        <end position="29"/>
    </location>
</feature>
<protein>
    <submittedName>
        <fullName evidence="4">Homospermidine synthase</fullName>
    </submittedName>
</protein>
<evidence type="ECO:0000313" key="4">
    <source>
        <dbReference type="EMBL" id="GMG83100.1"/>
    </source>
</evidence>
<accession>A0ABQ6LII6</accession>
<evidence type="ECO:0000313" key="5">
    <source>
        <dbReference type="Proteomes" id="UP001239909"/>
    </source>
</evidence>
<organism evidence="4 5">
    <name type="scientific">Paralimibaculum aggregatum</name>
    <dbReference type="NCBI Taxonomy" id="3036245"/>
    <lineage>
        <taxon>Bacteria</taxon>
        <taxon>Pseudomonadati</taxon>
        <taxon>Pseudomonadota</taxon>
        <taxon>Alphaproteobacteria</taxon>
        <taxon>Rhodobacterales</taxon>
        <taxon>Paracoccaceae</taxon>
        <taxon>Paralimibaculum</taxon>
    </lineage>
</organism>